<evidence type="ECO:0000313" key="3">
    <source>
        <dbReference type="Proteomes" id="UP000198802"/>
    </source>
</evidence>
<keyword evidence="1" id="KW-0472">Membrane</keyword>
<sequence>MCFSPEADVVAAAVIGAAGVDALRHVQRRAQWPLAALPILLAGHTFVEAFVWWSLRGSVGEPGQTVATAIYLGFAFVVLPMYVPVTVLALERVPAHRRYEIVSLVAGALCAMALAATLIDGPVTAQPDHHHIVYRVDLWAGIAVIVLYLLSTCGALLVSSLRFLRWFGAANLAAVGLLAWFETDAVTSLWCAWAAVTSIAVAVHLRRQGDSRRSGERASAP</sequence>
<proteinExistence type="predicted"/>
<gene>
    <name evidence="2" type="ORF">Ga0074812_118104</name>
</gene>
<keyword evidence="3" id="KW-1185">Reference proteome</keyword>
<feature type="transmembrane region" description="Helical" evidence="1">
    <location>
        <begin position="139"/>
        <end position="158"/>
    </location>
</feature>
<protein>
    <submittedName>
        <fullName evidence="2">Uncharacterized protein</fullName>
    </submittedName>
</protein>
<accession>A0A0S4QU22</accession>
<keyword evidence="1" id="KW-1133">Transmembrane helix</keyword>
<reference evidence="3" key="1">
    <citation type="submission" date="2015-11" db="EMBL/GenBank/DDBJ databases">
        <authorList>
            <person name="Varghese N."/>
        </authorList>
    </citation>
    <scope>NUCLEOTIDE SEQUENCE [LARGE SCALE GENOMIC DNA]</scope>
    <source>
        <strain evidence="3">DSM 45899</strain>
    </source>
</reference>
<feature type="transmembrane region" description="Helical" evidence="1">
    <location>
        <begin position="101"/>
        <end position="119"/>
    </location>
</feature>
<evidence type="ECO:0000256" key="1">
    <source>
        <dbReference type="SAM" id="Phobius"/>
    </source>
</evidence>
<organism evidence="2 3">
    <name type="scientific">Parafrankia irregularis</name>
    <dbReference type="NCBI Taxonomy" id="795642"/>
    <lineage>
        <taxon>Bacteria</taxon>
        <taxon>Bacillati</taxon>
        <taxon>Actinomycetota</taxon>
        <taxon>Actinomycetes</taxon>
        <taxon>Frankiales</taxon>
        <taxon>Frankiaceae</taxon>
        <taxon>Parafrankia</taxon>
    </lineage>
</organism>
<name>A0A0S4QU22_9ACTN</name>
<dbReference type="EMBL" id="FAOZ01000018">
    <property type="protein sequence ID" value="CUU58332.1"/>
    <property type="molecule type" value="Genomic_DNA"/>
</dbReference>
<dbReference type="AlphaFoldDB" id="A0A0S4QU22"/>
<dbReference type="Pfam" id="PF20334">
    <property type="entry name" value="DUF6629"/>
    <property type="match status" value="1"/>
</dbReference>
<feature type="transmembrane region" description="Helical" evidence="1">
    <location>
        <begin position="187"/>
        <end position="205"/>
    </location>
</feature>
<dbReference type="RefSeq" id="WP_091281269.1">
    <property type="nucleotide sequence ID" value="NZ_FAOZ01000018.1"/>
</dbReference>
<dbReference type="InterPro" id="IPR046737">
    <property type="entry name" value="DUF6629"/>
</dbReference>
<evidence type="ECO:0000313" key="2">
    <source>
        <dbReference type="EMBL" id="CUU58332.1"/>
    </source>
</evidence>
<feature type="transmembrane region" description="Helical" evidence="1">
    <location>
        <begin position="163"/>
        <end position="181"/>
    </location>
</feature>
<feature type="transmembrane region" description="Helical" evidence="1">
    <location>
        <begin position="67"/>
        <end position="89"/>
    </location>
</feature>
<feature type="transmembrane region" description="Helical" evidence="1">
    <location>
        <begin position="34"/>
        <end position="55"/>
    </location>
</feature>
<keyword evidence="1" id="KW-0812">Transmembrane</keyword>
<dbReference type="Proteomes" id="UP000198802">
    <property type="component" value="Unassembled WGS sequence"/>
</dbReference>